<dbReference type="EMBL" id="JBHLVX010000011">
    <property type="protein sequence ID" value="MFC0266948.1"/>
    <property type="molecule type" value="Genomic_DNA"/>
</dbReference>
<protein>
    <recommendedName>
        <fullName evidence="8 9">Cell division protein FtsL</fullName>
    </recommendedName>
</protein>
<evidence type="ECO:0000313" key="10">
    <source>
        <dbReference type="EMBL" id="MFC0266948.1"/>
    </source>
</evidence>
<proteinExistence type="inferred from homology"/>
<evidence type="ECO:0000256" key="5">
    <source>
        <dbReference type="ARBA" id="ARBA00022989"/>
    </source>
</evidence>
<keyword evidence="6 8" id="KW-0472">Membrane</keyword>
<gene>
    <name evidence="8 10" type="primary">ftsL</name>
    <name evidence="10" type="ORF">ACFFHW_02860</name>
</gene>
<dbReference type="Proteomes" id="UP001589814">
    <property type="component" value="Unassembled WGS sequence"/>
</dbReference>
<dbReference type="GO" id="GO:0051301">
    <property type="term" value="P:cell division"/>
    <property type="evidence" value="ECO:0007669"/>
    <property type="project" value="UniProtKB-KW"/>
</dbReference>
<keyword evidence="5 8" id="KW-1133">Transmembrane helix</keyword>
<organism evidence="10 11">
    <name type="scientific">Kushneria aurantia</name>
    <dbReference type="NCBI Taxonomy" id="504092"/>
    <lineage>
        <taxon>Bacteria</taxon>
        <taxon>Pseudomonadati</taxon>
        <taxon>Pseudomonadota</taxon>
        <taxon>Gammaproteobacteria</taxon>
        <taxon>Oceanospirillales</taxon>
        <taxon>Halomonadaceae</taxon>
        <taxon>Kushneria</taxon>
    </lineage>
</organism>
<keyword evidence="7 8" id="KW-0131">Cell cycle</keyword>
<keyword evidence="4 8" id="KW-0812">Transmembrane</keyword>
<dbReference type="RefSeq" id="WP_019952262.1">
    <property type="nucleotide sequence ID" value="NZ_JBHLVX010000011.1"/>
</dbReference>
<evidence type="ECO:0000256" key="6">
    <source>
        <dbReference type="ARBA" id="ARBA00023136"/>
    </source>
</evidence>
<keyword evidence="2 8" id="KW-1003">Cell membrane</keyword>
<evidence type="ECO:0000313" key="11">
    <source>
        <dbReference type="Proteomes" id="UP001589814"/>
    </source>
</evidence>
<keyword evidence="11" id="KW-1185">Reference proteome</keyword>
<feature type="transmembrane region" description="Helical" evidence="8">
    <location>
        <begin position="24"/>
        <end position="47"/>
    </location>
</feature>
<dbReference type="PANTHER" id="PTHR37479">
    <property type="entry name" value="CELL DIVISION PROTEIN FTSL"/>
    <property type="match status" value="1"/>
</dbReference>
<comment type="subcellular location">
    <subcellularLocation>
        <location evidence="8">Cell inner membrane</location>
        <topology evidence="8">Single-pass type II membrane protein</topology>
    </subcellularLocation>
    <subcellularLocation>
        <location evidence="1">Cell membrane</location>
        <topology evidence="1">Single-pass type II membrane protein</topology>
    </subcellularLocation>
    <text evidence="8">Localizes to the division septum where it forms a ring structure.</text>
</comment>
<reference evidence="10 11" key="1">
    <citation type="submission" date="2024-09" db="EMBL/GenBank/DDBJ databases">
        <authorList>
            <person name="Sun Q."/>
            <person name="Mori K."/>
        </authorList>
    </citation>
    <scope>NUCLEOTIDE SEQUENCE [LARGE SCALE GENOMIC DNA]</scope>
    <source>
        <strain evidence="10 11">CCM 7415</strain>
    </source>
</reference>
<evidence type="ECO:0000256" key="7">
    <source>
        <dbReference type="ARBA" id="ARBA00023306"/>
    </source>
</evidence>
<evidence type="ECO:0000256" key="3">
    <source>
        <dbReference type="ARBA" id="ARBA00022618"/>
    </source>
</evidence>
<comment type="subunit">
    <text evidence="8">Part of a complex composed of FtsB, FtsL and FtsQ.</text>
</comment>
<evidence type="ECO:0000256" key="1">
    <source>
        <dbReference type="ARBA" id="ARBA00004401"/>
    </source>
</evidence>
<comment type="caution">
    <text evidence="10">The sequence shown here is derived from an EMBL/GenBank/DDBJ whole genome shotgun (WGS) entry which is preliminary data.</text>
</comment>
<accession>A0ABV6FZW8</accession>
<keyword evidence="3 8" id="KW-0132">Cell division</keyword>
<sequence>MANDNPSRQGGQWQVPFRLRLRPLHGVVLILLLAVMLSALAVIGSAYQTRAQYARLQQLESDRDRLQTTWSRLLLEESTWSTPSRIENLARQRLDMHVPGIENTRVMRP</sequence>
<evidence type="ECO:0000256" key="9">
    <source>
        <dbReference type="NCBIfam" id="TIGR02209"/>
    </source>
</evidence>
<dbReference type="HAMAP" id="MF_00910">
    <property type="entry name" value="FtsL"/>
    <property type="match status" value="1"/>
</dbReference>
<name>A0ABV6FZW8_9GAMM</name>
<keyword evidence="8" id="KW-0997">Cell inner membrane</keyword>
<comment type="function">
    <text evidence="8">Essential cell division protein. May link together the upstream cell division proteins, which are predominantly cytoplasmic, with the downstream cell division proteins, which are predominantly periplasmic.</text>
</comment>
<evidence type="ECO:0000256" key="8">
    <source>
        <dbReference type="HAMAP-Rule" id="MF_00910"/>
    </source>
</evidence>
<dbReference type="PANTHER" id="PTHR37479:SF1">
    <property type="entry name" value="CELL DIVISION PROTEIN FTSL"/>
    <property type="match status" value="1"/>
</dbReference>
<comment type="similarity">
    <text evidence="8">Belongs to the FtsL family.</text>
</comment>
<dbReference type="Pfam" id="PF04999">
    <property type="entry name" value="FtsL"/>
    <property type="match status" value="1"/>
</dbReference>
<evidence type="ECO:0000256" key="2">
    <source>
        <dbReference type="ARBA" id="ARBA00022475"/>
    </source>
</evidence>
<dbReference type="InterPro" id="IPR011922">
    <property type="entry name" value="Cell_div_FtsL"/>
</dbReference>
<evidence type="ECO:0000256" key="4">
    <source>
        <dbReference type="ARBA" id="ARBA00022692"/>
    </source>
</evidence>
<dbReference type="NCBIfam" id="TIGR02209">
    <property type="entry name" value="ftsL_broad"/>
    <property type="match status" value="1"/>
</dbReference>